<dbReference type="PANTHER" id="PTHR24366:SF161">
    <property type="entry name" value="TIR DOMAIN-CONTAINING PROTEIN"/>
    <property type="match status" value="1"/>
</dbReference>
<reference evidence="4 5" key="1">
    <citation type="submission" date="2020-03" db="EMBL/GenBank/DDBJ databases">
        <title>Dissostichus mawsoni Genome sequencing and assembly.</title>
        <authorList>
            <person name="Park H."/>
        </authorList>
    </citation>
    <scope>NUCLEOTIDE SEQUENCE [LARGE SCALE GENOMIC DNA]</scope>
    <source>
        <strain evidence="4">DM0001</strain>
        <tissue evidence="4">Muscle</tissue>
    </source>
</reference>
<sequence>MEKLDLSYNQLDSVGPGVFRGLSRLRQLFLNNNRLTVLQKGSLDMLPALEVLQLATTTSLRSRTMLWLRSTAWWFWIWRETTFITSINGRNHPVNGRNPQLMGETTQLMGETPQLMEKPPS</sequence>
<gene>
    <name evidence="4" type="ORF">F7725_004123</name>
</gene>
<dbReference type="Proteomes" id="UP000518266">
    <property type="component" value="Unassembled WGS sequence"/>
</dbReference>
<organism evidence="4 5">
    <name type="scientific">Dissostichus mawsoni</name>
    <name type="common">Antarctic cod</name>
    <dbReference type="NCBI Taxonomy" id="36200"/>
    <lineage>
        <taxon>Eukaryota</taxon>
        <taxon>Metazoa</taxon>
        <taxon>Chordata</taxon>
        <taxon>Craniata</taxon>
        <taxon>Vertebrata</taxon>
        <taxon>Euteleostomi</taxon>
        <taxon>Actinopterygii</taxon>
        <taxon>Neopterygii</taxon>
        <taxon>Teleostei</taxon>
        <taxon>Neoteleostei</taxon>
        <taxon>Acanthomorphata</taxon>
        <taxon>Eupercaria</taxon>
        <taxon>Perciformes</taxon>
        <taxon>Notothenioidei</taxon>
        <taxon>Nototheniidae</taxon>
        <taxon>Dissostichus</taxon>
    </lineage>
</organism>
<dbReference type="Pfam" id="PF13855">
    <property type="entry name" value="LRR_8"/>
    <property type="match status" value="1"/>
</dbReference>
<dbReference type="InterPro" id="IPR032675">
    <property type="entry name" value="LRR_dom_sf"/>
</dbReference>
<keyword evidence="2" id="KW-0732">Signal</keyword>
<accession>A0A7J5YCA2</accession>
<dbReference type="SUPFAM" id="SSF52058">
    <property type="entry name" value="L domain-like"/>
    <property type="match status" value="1"/>
</dbReference>
<evidence type="ECO:0000313" key="5">
    <source>
        <dbReference type="Proteomes" id="UP000518266"/>
    </source>
</evidence>
<keyword evidence="5" id="KW-1185">Reference proteome</keyword>
<keyword evidence="1" id="KW-0433">Leucine-rich repeat</keyword>
<dbReference type="Gene3D" id="3.80.10.10">
    <property type="entry name" value="Ribonuclease Inhibitor"/>
    <property type="match status" value="1"/>
</dbReference>
<comment type="caution">
    <text evidence="4">The sequence shown here is derived from an EMBL/GenBank/DDBJ whole genome shotgun (WGS) entry which is preliminary data.</text>
</comment>
<dbReference type="InterPro" id="IPR001611">
    <property type="entry name" value="Leu-rich_rpt"/>
</dbReference>
<dbReference type="InterPro" id="IPR003591">
    <property type="entry name" value="Leu-rich_rpt_typical-subtyp"/>
</dbReference>
<dbReference type="EMBL" id="JAAKFY010000014">
    <property type="protein sequence ID" value="KAF3847045.1"/>
    <property type="molecule type" value="Genomic_DNA"/>
</dbReference>
<protein>
    <submittedName>
        <fullName evidence="4">Uncharacterized protein</fullName>
    </submittedName>
</protein>
<name>A0A7J5YCA2_DISMA</name>
<keyword evidence="3" id="KW-0677">Repeat</keyword>
<dbReference type="SMART" id="SM00369">
    <property type="entry name" value="LRR_TYP"/>
    <property type="match status" value="2"/>
</dbReference>
<evidence type="ECO:0000256" key="2">
    <source>
        <dbReference type="ARBA" id="ARBA00022729"/>
    </source>
</evidence>
<dbReference type="PANTHER" id="PTHR24366">
    <property type="entry name" value="IG(IMMUNOGLOBULIN) AND LRR(LEUCINE RICH REPEAT) DOMAINS"/>
    <property type="match status" value="1"/>
</dbReference>
<dbReference type="AlphaFoldDB" id="A0A7J5YCA2"/>
<evidence type="ECO:0000313" key="4">
    <source>
        <dbReference type="EMBL" id="KAF3847045.1"/>
    </source>
</evidence>
<evidence type="ECO:0000256" key="1">
    <source>
        <dbReference type="ARBA" id="ARBA00022614"/>
    </source>
</evidence>
<evidence type="ECO:0000256" key="3">
    <source>
        <dbReference type="ARBA" id="ARBA00022737"/>
    </source>
</evidence>
<proteinExistence type="predicted"/>